<dbReference type="InterPro" id="IPR005706">
    <property type="entry name" value="Ribosomal_uS2_bac/mit/plastid"/>
</dbReference>
<dbReference type="Gramene" id="KCW45176">
    <property type="protein sequence ID" value="KCW45176"/>
    <property type="gene ID" value="EUGRSUZ_L01201"/>
</dbReference>
<protein>
    <recommendedName>
        <fullName evidence="2">Small ribosomal subunit protein uS2c</fullName>
    </recommendedName>
    <alternativeName>
        <fullName evidence="3">30S ribosomal protein S2, chloroplastic</fullName>
    </alternativeName>
</protein>
<dbReference type="STRING" id="71139.A0A058ZUY3"/>
<dbReference type="PRINTS" id="PR00395">
    <property type="entry name" value="RIBOSOMALS2"/>
</dbReference>
<keyword evidence="4" id="KW-1133">Transmembrane helix</keyword>
<dbReference type="EMBL" id="KK198894">
    <property type="protein sequence ID" value="KCW45176.1"/>
    <property type="molecule type" value="Genomic_DNA"/>
</dbReference>
<dbReference type="InterPro" id="IPR001865">
    <property type="entry name" value="Ribosomal_uS2"/>
</dbReference>
<dbReference type="EMBL" id="MU848379">
    <property type="protein sequence ID" value="KAK2632703.1"/>
    <property type="molecule type" value="Genomic_DNA"/>
</dbReference>
<evidence type="ECO:0000313" key="6">
    <source>
        <dbReference type="EMBL" id="KCW45176.1"/>
    </source>
</evidence>
<keyword evidence="4" id="KW-0472">Membrane</keyword>
<dbReference type="PANTHER" id="PTHR12534:SF0">
    <property type="entry name" value="SMALL RIBOSOMAL SUBUNIT PROTEIN US2M"/>
    <property type="match status" value="1"/>
</dbReference>
<evidence type="ECO:0000256" key="4">
    <source>
        <dbReference type="SAM" id="Phobius"/>
    </source>
</evidence>
<reference evidence="5" key="2">
    <citation type="journal article" date="2014" name="Nature">
        <title>The genome of Eucalyptus grandis.</title>
        <authorList>
            <person name="Myburg A.A."/>
            <person name="Grattapaglia D."/>
            <person name="Tuskan G.A."/>
            <person name="Hellsten U."/>
            <person name="Hayes R.D."/>
            <person name="Grimwood J."/>
            <person name="Jenkins J."/>
            <person name="Lindquist E."/>
            <person name="Tice H."/>
            <person name="Bauer D."/>
            <person name="Goodstein D.M."/>
            <person name="Dubchak I."/>
            <person name="Poliakov A."/>
            <person name="Mizrachi E."/>
            <person name="Kullan A.R."/>
            <person name="Hussey S.G."/>
            <person name="Pinard D."/>
            <person name="van der Merwe K."/>
            <person name="Singh P."/>
            <person name="van Jaarsveld I."/>
            <person name="Silva-Junior O.B."/>
            <person name="Togawa R.C."/>
            <person name="Pappas M.R."/>
            <person name="Faria D.A."/>
            <person name="Sansaloni C.P."/>
            <person name="Petroli C.D."/>
            <person name="Yang X."/>
            <person name="Ranjan P."/>
            <person name="Tschaplinski T.J."/>
            <person name="Ye C.Y."/>
            <person name="Li T."/>
            <person name="Sterck L."/>
            <person name="Vanneste K."/>
            <person name="Murat F."/>
            <person name="Soler M."/>
            <person name="Clemente H.S."/>
            <person name="Saidi N."/>
            <person name="Cassan-Wang H."/>
            <person name="Dunand C."/>
            <person name="Hefer C.A."/>
            <person name="Bornberg-Bauer E."/>
            <person name="Kersting A.R."/>
            <person name="Vining K."/>
            <person name="Amarasinghe V."/>
            <person name="Ranik M."/>
            <person name="Naithani S."/>
            <person name="Elser J."/>
            <person name="Boyd A.E."/>
            <person name="Liston A."/>
            <person name="Spatafora J.W."/>
            <person name="Dharmwardhana P."/>
            <person name="Raja R."/>
            <person name="Sullivan C."/>
            <person name="Romanel E."/>
            <person name="Alves-Ferreira M."/>
            <person name="Kulheim C."/>
            <person name="Foley W."/>
            <person name="Carocha V."/>
            <person name="Paiva J."/>
            <person name="Kudrna D."/>
            <person name="Brommonschenkel S.H."/>
            <person name="Pasquali G."/>
            <person name="Byrne M."/>
            <person name="Rigault P."/>
            <person name="Tibbits J."/>
            <person name="Spokevicius A."/>
            <person name="Jones R.C."/>
            <person name="Steane D.A."/>
            <person name="Vaillancourt R.E."/>
            <person name="Potts B.M."/>
            <person name="Joubert F."/>
            <person name="Barry K."/>
            <person name="Pappas G.J."/>
            <person name="Strauss S.H."/>
            <person name="Jaiswal P."/>
            <person name="Grima-Pettenati J."/>
            <person name="Salse J."/>
            <person name="Van de Peer Y."/>
            <person name="Rokhsar D.S."/>
            <person name="Schmutz J."/>
        </authorList>
    </citation>
    <scope>NUCLEOTIDE SEQUENCE</scope>
    <source>
        <tissue evidence="5">Leaf extractions</tissue>
    </source>
</reference>
<dbReference type="InParanoid" id="A0A058ZUY3"/>
<dbReference type="Gene3D" id="3.40.50.10490">
    <property type="entry name" value="Glucose-6-phosphate isomerase like protein, domain 1"/>
    <property type="match status" value="1"/>
</dbReference>
<dbReference type="PANTHER" id="PTHR12534">
    <property type="entry name" value="30S RIBOSOMAL PROTEIN S2 PROKARYOTIC AND ORGANELLAR"/>
    <property type="match status" value="1"/>
</dbReference>
<dbReference type="Pfam" id="PF00318">
    <property type="entry name" value="Ribosomal_S2"/>
    <property type="match status" value="1"/>
</dbReference>
<organism evidence="6">
    <name type="scientific">Eucalyptus grandis</name>
    <name type="common">Flooded gum</name>
    <dbReference type="NCBI Taxonomy" id="71139"/>
    <lineage>
        <taxon>Eukaryota</taxon>
        <taxon>Viridiplantae</taxon>
        <taxon>Streptophyta</taxon>
        <taxon>Embryophyta</taxon>
        <taxon>Tracheophyta</taxon>
        <taxon>Spermatophyta</taxon>
        <taxon>Magnoliopsida</taxon>
        <taxon>eudicotyledons</taxon>
        <taxon>Gunneridae</taxon>
        <taxon>Pentapetalae</taxon>
        <taxon>rosids</taxon>
        <taxon>malvids</taxon>
        <taxon>Myrtales</taxon>
        <taxon>Myrtaceae</taxon>
        <taxon>Myrtoideae</taxon>
        <taxon>Eucalypteae</taxon>
        <taxon>Eucalyptus</taxon>
    </lineage>
</organism>
<feature type="transmembrane region" description="Helical" evidence="4">
    <location>
        <begin position="6"/>
        <end position="22"/>
    </location>
</feature>
<gene>
    <name evidence="6" type="ORF">EUGRSUZ_L01201</name>
</gene>
<sequence>MVKACWLVPIYIIHGTYVVIIVDRQEEHITFRECIILGIPIICLSDTNYDMDLAGISILAKDEAIVSFRLILDKLVFAIYEGCSSYM</sequence>
<dbReference type="GO" id="GO:0006412">
    <property type="term" value="P:translation"/>
    <property type="evidence" value="ECO:0007669"/>
    <property type="project" value="InterPro"/>
</dbReference>
<name>A0A058ZUY3_EUCGR</name>
<evidence type="ECO:0000256" key="1">
    <source>
        <dbReference type="ARBA" id="ARBA00006242"/>
    </source>
</evidence>
<dbReference type="AlphaFoldDB" id="A0A058ZUY3"/>
<evidence type="ECO:0000313" key="7">
    <source>
        <dbReference type="Proteomes" id="UP000030711"/>
    </source>
</evidence>
<accession>A0A058ZUY3</accession>
<reference evidence="5" key="4">
    <citation type="submission" date="2023-07" db="EMBL/GenBank/DDBJ databases">
        <authorList>
            <person name="Myburg A.A."/>
            <person name="Grattapaglia D."/>
            <person name="Tuskan G.A."/>
            <person name="Hellsten U."/>
            <person name="Hayes R.D."/>
            <person name="Grimwood J."/>
            <person name="Jenkins J."/>
            <person name="Lindquist E."/>
            <person name="Tice H."/>
            <person name="Bauer D."/>
            <person name="Goodstein D.M."/>
            <person name="Dubchak I."/>
            <person name="Poliakov A."/>
            <person name="Mizrachi E."/>
            <person name="Kullan A.R."/>
            <person name="Hussey S.G."/>
            <person name="Pinard D."/>
            <person name="Van D.M."/>
            <person name="Singh P."/>
            <person name="Van J.I."/>
            <person name="Silva-Junior O.B."/>
            <person name="Togawa R.C."/>
            <person name="Pappas M.R."/>
            <person name="Faria D.A."/>
            <person name="Sansaloni C.P."/>
            <person name="Petroli C.D."/>
            <person name="Yang X."/>
            <person name="Ranjan P."/>
            <person name="Tschaplinski T.J."/>
            <person name="Ye C.Y."/>
            <person name="Li T."/>
            <person name="Sterck L."/>
            <person name="Vanneste K."/>
            <person name="Murat F."/>
            <person name="Soler M."/>
            <person name="Clemente H.S."/>
            <person name="Saidi N."/>
            <person name="Cassan-Wang H."/>
            <person name="Dunand C."/>
            <person name="Hefer C.A."/>
            <person name="Bornberg-Bauer E."/>
            <person name="Kersting A.R."/>
            <person name="Vining K."/>
            <person name="Amarasinghe V."/>
            <person name="Ranik M."/>
            <person name="Naithani S."/>
            <person name="Elser J."/>
            <person name="Boyd A.E."/>
            <person name="Liston A."/>
            <person name="Spatafora J.W."/>
            <person name="Dharmwardhana P."/>
            <person name="Raja R."/>
            <person name="Sullivan C."/>
            <person name="Romanel E."/>
            <person name="Alves-Ferreira M."/>
            <person name="Kulheim C."/>
            <person name="Foley W."/>
            <person name="Carocha V."/>
            <person name="Paiva J."/>
            <person name="Kudrna D."/>
            <person name="Brommonschenkel S.H."/>
            <person name="Pasquali G."/>
            <person name="Byrne M."/>
            <person name="Rigault P."/>
            <person name="Tibbits J."/>
            <person name="Spokevicius A."/>
            <person name="Jones R.C."/>
            <person name="Steane D.A."/>
            <person name="Vaillancourt R.E."/>
            <person name="Potts B.M."/>
            <person name="Joubert F."/>
            <person name="Barry K."/>
            <person name="Pappas G.J."/>
            <person name="Strauss S.H."/>
            <person name="Jaiswal P."/>
            <person name="Grima-Pettenati J."/>
            <person name="Salse J."/>
            <person name="Van D.P."/>
            <person name="Rokhsar D.S."/>
            <person name="Schmutz J."/>
        </authorList>
    </citation>
    <scope>NUCLEOTIDE SEQUENCE</scope>
    <source>
        <tissue evidence="5">Leaf extractions</tissue>
    </source>
</reference>
<dbReference type="SUPFAM" id="SSF52313">
    <property type="entry name" value="Ribosomal protein S2"/>
    <property type="match status" value="1"/>
</dbReference>
<keyword evidence="4" id="KW-0812">Transmembrane</keyword>
<comment type="similarity">
    <text evidence="1">Belongs to the universal ribosomal protein uS2 family.</text>
</comment>
<dbReference type="GO" id="GO:0005763">
    <property type="term" value="C:mitochondrial small ribosomal subunit"/>
    <property type="evidence" value="ECO:0000318"/>
    <property type="project" value="GO_Central"/>
</dbReference>
<dbReference type="GO" id="GO:0003735">
    <property type="term" value="F:structural constituent of ribosome"/>
    <property type="evidence" value="ECO:0000318"/>
    <property type="project" value="GO_Central"/>
</dbReference>
<reference evidence="5" key="3">
    <citation type="submission" date="2023-04" db="EMBL/GenBank/DDBJ databases">
        <title>WGS assembly of Eucalyptus grandis.</title>
        <authorList>
            <person name="Myburg A."/>
            <person name="Grattapaglia D."/>
            <person name="Tuskan G."/>
            <person name="Hellsten U."/>
            <person name="Hayes R."/>
            <person name="Grimwood J."/>
            <person name="Jenkins J."/>
            <person name="Lindquist E."/>
            <person name="Tice H."/>
            <person name="Bauer D."/>
            <person name="Goodstein D."/>
            <person name="Dubchak I."/>
            <person name="Poliakov A."/>
            <person name="Mizrachi E."/>
            <person name="Kullan A."/>
            <person name="Hussey S."/>
            <person name="Pinard D."/>
            <person name="Van D."/>
            <person name="Singh P."/>
            <person name="Van J."/>
            <person name="Silva-Junior O."/>
            <person name="Togawa R."/>
            <person name="Pappas M."/>
            <person name="Faria D."/>
            <person name="Sansaloni C."/>
            <person name="Petroli C."/>
            <person name="Yang X."/>
            <person name="Ranjan P."/>
            <person name="Tschaplinski T."/>
            <person name="Ye C."/>
            <person name="Li T."/>
            <person name="Sterck L."/>
            <person name="Vanneste K."/>
            <person name="Murat F."/>
            <person name="Soler M."/>
            <person name="Clemente H."/>
            <person name="Saidi N."/>
            <person name="Cassan-Wang H."/>
            <person name="Dunand C."/>
            <person name="Hefer C."/>
            <person name="Bornberg-Bauer E."/>
            <person name="Kersting A."/>
            <person name="Vining K."/>
            <person name="Amarasinghe V."/>
            <person name="Ranik M."/>
            <person name="Naithani S."/>
            <person name="Elser J."/>
            <person name="Boyd A."/>
            <person name="Liston A."/>
            <person name="Spatafora J."/>
            <person name="Dharmwardhana P."/>
            <person name="Raja R."/>
            <person name="Sullivan C."/>
            <person name="Romanel E."/>
            <person name="Alves-Ferreira M."/>
            <person name="Kulheim C."/>
            <person name="Foley W."/>
            <person name="Carocha V."/>
            <person name="Paiva J."/>
            <person name="Kudrna D."/>
            <person name="Brommonschenkel S."/>
            <person name="Pasquali G."/>
            <person name="Byrne M."/>
            <person name="Rigault P."/>
            <person name="Tibbits J."/>
            <person name="Spokevicius A."/>
            <person name="Jones R."/>
            <person name="Steane D."/>
            <person name="Vaillancourt R."/>
            <person name="Potts B."/>
            <person name="Joubert F."/>
            <person name="Barry K."/>
            <person name="Pappas G."/>
            <person name="Strauss S."/>
            <person name="Jaiswal P."/>
            <person name="Grima-Pettenati J."/>
            <person name="Salse J."/>
            <person name="Van D."/>
            <person name="Rokhsar D."/>
            <person name="Schmutz J."/>
        </authorList>
    </citation>
    <scope>NUCLEOTIDE SEQUENCE</scope>
    <source>
        <tissue evidence="5">Leaf extractions</tissue>
    </source>
</reference>
<proteinExistence type="inferred from homology"/>
<reference evidence="6" key="1">
    <citation type="submission" date="2013-07" db="EMBL/GenBank/DDBJ databases">
        <title>The genome of Eucalyptus grandis.</title>
        <authorList>
            <person name="Schmutz J."/>
            <person name="Hayes R."/>
            <person name="Myburg A."/>
            <person name="Tuskan G."/>
            <person name="Grattapaglia D."/>
            <person name="Rokhsar D.S."/>
        </authorList>
    </citation>
    <scope>NUCLEOTIDE SEQUENCE</scope>
    <source>
        <tissue evidence="6">Leaf extractions</tissue>
    </source>
</reference>
<evidence type="ECO:0000313" key="5">
    <source>
        <dbReference type="EMBL" id="KAK2632703.1"/>
    </source>
</evidence>
<keyword evidence="7" id="KW-1185">Reference proteome</keyword>
<evidence type="ECO:0000256" key="2">
    <source>
        <dbReference type="ARBA" id="ARBA00035155"/>
    </source>
</evidence>
<evidence type="ECO:0000256" key="3">
    <source>
        <dbReference type="ARBA" id="ARBA00035546"/>
    </source>
</evidence>
<dbReference type="Proteomes" id="UP000030711">
    <property type="component" value="Unassembled WGS sequence"/>
</dbReference>
<dbReference type="InterPro" id="IPR023591">
    <property type="entry name" value="Ribosomal_uS2_flav_dom_sf"/>
</dbReference>